<dbReference type="RefSeq" id="WP_117578331.1">
    <property type="nucleotide sequence ID" value="NZ_CACRUK010000029.1"/>
</dbReference>
<sequence length="180" mass="21018">MNFYIADMHLGHKNVLKFDNRPFLSVSEMDKVLIENWNSRVSTNDDVYLLGDVCYRSEHIPAWYLKQLNGRKHLIQGNHDGVLMKDSEAMGCIDSVDKMLFVKDCGERIVLCHFPIAEWNGFHKGAYHIYGHIHNRTDGVYQYMRTLERALNAGCMLNGYQPVTFKELIENNERYKDNLE</sequence>
<dbReference type="AlphaFoldDB" id="A0A6N3EBX9"/>
<dbReference type="InterPro" id="IPR029052">
    <property type="entry name" value="Metallo-depent_PP-like"/>
</dbReference>
<dbReference type="Gene3D" id="3.60.21.10">
    <property type="match status" value="1"/>
</dbReference>
<organism evidence="1">
    <name type="scientific">Mediterraneibacter gnavus</name>
    <name type="common">Ruminococcus gnavus</name>
    <dbReference type="NCBI Taxonomy" id="33038"/>
    <lineage>
        <taxon>Bacteria</taxon>
        <taxon>Bacillati</taxon>
        <taxon>Bacillota</taxon>
        <taxon>Clostridia</taxon>
        <taxon>Lachnospirales</taxon>
        <taxon>Lachnospiraceae</taxon>
        <taxon>Mediterraneibacter</taxon>
    </lineage>
</organism>
<protein>
    <recommendedName>
        <fullName evidence="2">Hydrolase</fullName>
    </recommendedName>
</protein>
<evidence type="ECO:0000313" key="1">
    <source>
        <dbReference type="EMBL" id="VYU36201.1"/>
    </source>
</evidence>
<gene>
    <name evidence="1" type="ORF">RGLFYP19_02005</name>
</gene>
<reference evidence="1" key="1">
    <citation type="submission" date="2019-11" db="EMBL/GenBank/DDBJ databases">
        <authorList>
            <person name="Feng L."/>
        </authorList>
    </citation>
    <scope>NUCLEOTIDE SEQUENCE</scope>
    <source>
        <strain evidence="1">RgnavusLFYP19</strain>
    </source>
</reference>
<evidence type="ECO:0008006" key="2">
    <source>
        <dbReference type="Google" id="ProtNLM"/>
    </source>
</evidence>
<accession>A0A6N3EBX9</accession>
<dbReference type="EMBL" id="CACRUK010000029">
    <property type="protein sequence ID" value="VYU36201.1"/>
    <property type="molecule type" value="Genomic_DNA"/>
</dbReference>
<name>A0A6N3EBX9_MEDGN</name>
<proteinExistence type="predicted"/>
<dbReference type="SUPFAM" id="SSF56300">
    <property type="entry name" value="Metallo-dependent phosphatases"/>
    <property type="match status" value="1"/>
</dbReference>